<evidence type="ECO:0000313" key="10">
    <source>
        <dbReference type="Proteomes" id="UP000751190"/>
    </source>
</evidence>
<evidence type="ECO:0000256" key="1">
    <source>
        <dbReference type="ARBA" id="ARBA00004651"/>
    </source>
</evidence>
<feature type="transmembrane region" description="Helical" evidence="7">
    <location>
        <begin position="181"/>
        <end position="207"/>
    </location>
</feature>
<keyword evidence="2" id="KW-0813">Transport</keyword>
<dbReference type="Proteomes" id="UP000751190">
    <property type="component" value="Unassembled WGS sequence"/>
</dbReference>
<dbReference type="GO" id="GO:0022857">
    <property type="term" value="F:transmembrane transporter activity"/>
    <property type="evidence" value="ECO:0007669"/>
    <property type="project" value="InterPro"/>
</dbReference>
<dbReference type="InterPro" id="IPR011701">
    <property type="entry name" value="MFS"/>
</dbReference>
<dbReference type="PANTHER" id="PTHR43414">
    <property type="entry name" value="MULTIDRUG RESISTANCE PROTEIN MDTG"/>
    <property type="match status" value="1"/>
</dbReference>
<organism evidence="9 10">
    <name type="scientific">Diacronema lutheri</name>
    <name type="common">Unicellular marine alga</name>
    <name type="synonym">Monochrysis lutheri</name>
    <dbReference type="NCBI Taxonomy" id="2081491"/>
    <lineage>
        <taxon>Eukaryota</taxon>
        <taxon>Haptista</taxon>
        <taxon>Haptophyta</taxon>
        <taxon>Pavlovophyceae</taxon>
        <taxon>Pavlovales</taxon>
        <taxon>Pavlovaceae</taxon>
        <taxon>Diacronema</taxon>
    </lineage>
</organism>
<evidence type="ECO:0000256" key="7">
    <source>
        <dbReference type="SAM" id="Phobius"/>
    </source>
</evidence>
<feature type="transmembrane region" description="Helical" evidence="7">
    <location>
        <begin position="276"/>
        <end position="299"/>
    </location>
</feature>
<dbReference type="OrthoDB" id="205889at2759"/>
<feature type="transmembrane region" description="Helical" evidence="7">
    <location>
        <begin position="311"/>
        <end position="330"/>
    </location>
</feature>
<keyword evidence="5 7" id="KW-1133">Transmembrane helix</keyword>
<dbReference type="GO" id="GO:0005886">
    <property type="term" value="C:plasma membrane"/>
    <property type="evidence" value="ECO:0007669"/>
    <property type="project" value="UniProtKB-SubCell"/>
</dbReference>
<proteinExistence type="predicted"/>
<evidence type="ECO:0000313" key="9">
    <source>
        <dbReference type="EMBL" id="KAG8467890.1"/>
    </source>
</evidence>
<dbReference type="OMA" id="CICSAFA"/>
<evidence type="ECO:0000256" key="2">
    <source>
        <dbReference type="ARBA" id="ARBA00022448"/>
    </source>
</evidence>
<evidence type="ECO:0000256" key="4">
    <source>
        <dbReference type="ARBA" id="ARBA00022692"/>
    </source>
</evidence>
<evidence type="ECO:0000256" key="5">
    <source>
        <dbReference type="ARBA" id="ARBA00022989"/>
    </source>
</evidence>
<feature type="chain" id="PRO_5035320818" description="Major facilitator superfamily (MFS) profile domain-containing protein" evidence="8">
    <location>
        <begin position="22"/>
        <end position="471"/>
    </location>
</feature>
<dbReference type="Gene3D" id="1.20.1250.20">
    <property type="entry name" value="MFS general substrate transporter like domains"/>
    <property type="match status" value="1"/>
</dbReference>
<evidence type="ECO:0000256" key="8">
    <source>
        <dbReference type="SAM" id="SignalP"/>
    </source>
</evidence>
<keyword evidence="4 7" id="KW-0812">Transmembrane</keyword>
<gene>
    <name evidence="9" type="ORF">KFE25_006942</name>
</gene>
<comment type="subcellular location">
    <subcellularLocation>
        <location evidence="1">Cell membrane</location>
        <topology evidence="1">Multi-pass membrane protein</topology>
    </subcellularLocation>
</comment>
<feature type="signal peptide" evidence="8">
    <location>
        <begin position="1"/>
        <end position="21"/>
    </location>
</feature>
<evidence type="ECO:0008006" key="11">
    <source>
        <dbReference type="Google" id="ProtNLM"/>
    </source>
</evidence>
<reference evidence="9" key="1">
    <citation type="submission" date="2021-05" db="EMBL/GenBank/DDBJ databases">
        <title>The genome of the haptophyte Pavlova lutheri (Diacronema luteri, Pavlovales) - a model for lipid biosynthesis in eukaryotic algae.</title>
        <authorList>
            <person name="Hulatt C.J."/>
            <person name="Posewitz M.C."/>
        </authorList>
    </citation>
    <scope>NUCLEOTIDE SEQUENCE</scope>
    <source>
        <strain evidence="9">NIVA-4/92</strain>
    </source>
</reference>
<comment type="caution">
    <text evidence="9">The sequence shown here is derived from an EMBL/GenBank/DDBJ whole genome shotgun (WGS) entry which is preliminary data.</text>
</comment>
<keyword evidence="8" id="KW-0732">Signal</keyword>
<keyword evidence="3" id="KW-1003">Cell membrane</keyword>
<keyword evidence="10" id="KW-1185">Reference proteome</keyword>
<evidence type="ECO:0000256" key="3">
    <source>
        <dbReference type="ARBA" id="ARBA00022475"/>
    </source>
</evidence>
<feature type="transmembrane region" description="Helical" evidence="7">
    <location>
        <begin position="148"/>
        <end position="169"/>
    </location>
</feature>
<dbReference type="EMBL" id="JAGTXO010000005">
    <property type="protein sequence ID" value="KAG8467890.1"/>
    <property type="molecule type" value="Genomic_DNA"/>
</dbReference>
<dbReference type="AlphaFoldDB" id="A0A8J5XYM5"/>
<dbReference type="Pfam" id="PF07690">
    <property type="entry name" value="MFS_1"/>
    <property type="match status" value="1"/>
</dbReference>
<evidence type="ECO:0000256" key="6">
    <source>
        <dbReference type="ARBA" id="ARBA00023136"/>
    </source>
</evidence>
<name>A0A8J5XYM5_DIALT</name>
<feature type="transmembrane region" description="Helical" evidence="7">
    <location>
        <begin position="91"/>
        <end position="111"/>
    </location>
</feature>
<dbReference type="PANTHER" id="PTHR43414:SF6">
    <property type="entry name" value="MULTIDRUG RESISTANCE PROTEIN MDTG"/>
    <property type="match status" value="1"/>
</dbReference>
<feature type="transmembrane region" description="Helical" evidence="7">
    <location>
        <begin position="123"/>
        <end position="142"/>
    </location>
</feature>
<dbReference type="InterPro" id="IPR036259">
    <property type="entry name" value="MFS_trans_sf"/>
</dbReference>
<keyword evidence="6 7" id="KW-0472">Membrane</keyword>
<sequence length="471" mass="47684">MATAAVIVACSLFVSPGGLRARSLRVGCARGPRRALPSIRADAAASRDVDDTTAARLLRPLQRCAFVLMLGEGVAISTIPLHLARYGATPIQIGSATSAFSVAQMLCCPLVVAASSRLGRARVLRACLAGATAAGLVIALSSTTNGVILGRLLGGVFAASVPVSQAAVAEIMPQGREASQALARLSAAANSGVVLGPALAAVLQGLFARLGLAADLCVRAAFVASALVALAVLALDGAACARLNAAPPAPPPSASSPGAPARGAVRRRLLPARAQLLLRTVALGVGWSLTLSVSTYSLFAYRMLGWAQPQLSAMLSAGAAVTVGAQLLLVPRLLAAWGERRTCAVGLVCVSAGLCGLSRVVSQPFHHCFYFLNRVGSGIADTSTAALVVQASGSRDERSHNLAMVQSTRAGARIVTPLISGALFQRSASTLVAPGALPYTVAASLMFALAPVPLAIGVRAAPPPPPLDESA</sequence>
<dbReference type="SUPFAM" id="SSF103473">
    <property type="entry name" value="MFS general substrate transporter"/>
    <property type="match status" value="1"/>
</dbReference>
<accession>A0A8J5XYM5</accession>
<protein>
    <recommendedName>
        <fullName evidence="11">Major facilitator superfamily (MFS) profile domain-containing protein</fullName>
    </recommendedName>
</protein>
<feature type="transmembrane region" description="Helical" evidence="7">
    <location>
        <begin position="213"/>
        <end position="235"/>
    </location>
</feature>